<dbReference type="OMA" id="PPAYSIT"/>
<dbReference type="Proteomes" id="UP000694545">
    <property type="component" value="Unplaced"/>
</dbReference>
<evidence type="ECO:0000313" key="3">
    <source>
        <dbReference type="Proteomes" id="UP000694545"/>
    </source>
</evidence>
<protein>
    <submittedName>
        <fullName evidence="2">Uncharacterized protein</fullName>
    </submittedName>
</protein>
<dbReference type="PROSITE" id="PS51257">
    <property type="entry name" value="PROKAR_LIPOPROTEIN"/>
    <property type="match status" value="1"/>
</dbReference>
<reference evidence="2" key="2">
    <citation type="submission" date="2025-09" db="UniProtKB">
        <authorList>
            <consortium name="Ensembl"/>
        </authorList>
    </citation>
    <scope>IDENTIFICATION</scope>
</reference>
<keyword evidence="1" id="KW-1133">Transmembrane helix</keyword>
<keyword evidence="1" id="KW-0812">Transmembrane</keyword>
<evidence type="ECO:0000256" key="1">
    <source>
        <dbReference type="SAM" id="Phobius"/>
    </source>
</evidence>
<keyword evidence="3" id="KW-1185">Reference proteome</keyword>
<sequence>MPVIWRTDPAASSSSAYLLLILPIVVSVIIIACIVIFFEARSSALKRFRNMLDRHLPNPTEFFPSLTADHEGDFQKWLSSPSTISSFHIATAAPDVSVLEIMQKGYKEPPFLFTKEYLRNTNTPENSGHSSSSHYTNGGYFFFHHLDSVEIEPCKVYFTYDPVSQGSSDNEDGDSYKVLYETGDSSQPPPTCGNLANQAHGASLQETKDSTQTVGDCLLALPSKESLPAASTAEHNCKKEGSESRGPLYKSLEQYSSSCPSVLEQSSVNIALNSNRTEMTRNGDPPEMEIQLSLVEINRPAALQDVIQNQGQGNDLCRTVSSSQLPSSSDAYLSLRDLQCHYSHHSA</sequence>
<evidence type="ECO:0000313" key="2">
    <source>
        <dbReference type="Ensembl" id="ENSVKKP00000009183.1"/>
    </source>
</evidence>
<feature type="transmembrane region" description="Helical" evidence="1">
    <location>
        <begin position="16"/>
        <end position="38"/>
    </location>
</feature>
<keyword evidence="1" id="KW-0472">Membrane</keyword>
<name>A0A8D2JHU0_VARKO</name>
<dbReference type="AlphaFoldDB" id="A0A8D2JHU0"/>
<reference evidence="2" key="1">
    <citation type="submission" date="2025-08" db="UniProtKB">
        <authorList>
            <consortium name="Ensembl"/>
        </authorList>
    </citation>
    <scope>IDENTIFICATION</scope>
</reference>
<accession>A0A8D2JHU0</accession>
<organism evidence="2 3">
    <name type="scientific">Varanus komodoensis</name>
    <name type="common">Komodo dragon</name>
    <dbReference type="NCBI Taxonomy" id="61221"/>
    <lineage>
        <taxon>Eukaryota</taxon>
        <taxon>Metazoa</taxon>
        <taxon>Chordata</taxon>
        <taxon>Craniata</taxon>
        <taxon>Vertebrata</taxon>
        <taxon>Euteleostomi</taxon>
        <taxon>Lepidosauria</taxon>
        <taxon>Squamata</taxon>
        <taxon>Bifurcata</taxon>
        <taxon>Unidentata</taxon>
        <taxon>Episquamata</taxon>
        <taxon>Toxicofera</taxon>
        <taxon>Anguimorpha</taxon>
        <taxon>Paleoanguimorpha</taxon>
        <taxon>Varanoidea</taxon>
        <taxon>Varanidae</taxon>
        <taxon>Varanus</taxon>
    </lineage>
</organism>
<proteinExistence type="predicted"/>
<dbReference type="Ensembl" id="ENSVKKT00000009415.1">
    <property type="protein sequence ID" value="ENSVKKP00000009183.1"/>
    <property type="gene ID" value="ENSVKKG00000006506.1"/>
</dbReference>